<proteinExistence type="predicted"/>
<organism evidence="2 3">
    <name type="scientific">Aspergillus oryzae</name>
    <name type="common">Yellow koji mold</name>
    <dbReference type="NCBI Taxonomy" id="5062"/>
    <lineage>
        <taxon>Eukaryota</taxon>
        <taxon>Fungi</taxon>
        <taxon>Dikarya</taxon>
        <taxon>Ascomycota</taxon>
        <taxon>Pezizomycotina</taxon>
        <taxon>Eurotiomycetes</taxon>
        <taxon>Eurotiomycetidae</taxon>
        <taxon>Eurotiales</taxon>
        <taxon>Aspergillaceae</taxon>
        <taxon>Aspergillus</taxon>
        <taxon>Aspergillus subgen. Circumdati</taxon>
    </lineage>
</organism>
<name>A0AAN5BTP5_ASPOZ</name>
<protein>
    <submittedName>
        <fullName evidence="2">Unnamed protein product</fullName>
    </submittedName>
</protein>
<feature type="region of interest" description="Disordered" evidence="1">
    <location>
        <begin position="182"/>
        <end position="201"/>
    </location>
</feature>
<accession>A0AAN5BTP5</accession>
<evidence type="ECO:0000313" key="3">
    <source>
        <dbReference type="Proteomes" id="UP001165205"/>
    </source>
</evidence>
<evidence type="ECO:0000256" key="1">
    <source>
        <dbReference type="SAM" id="MobiDB-lite"/>
    </source>
</evidence>
<comment type="caution">
    <text evidence="2">The sequence shown here is derived from an EMBL/GenBank/DDBJ whole genome shotgun (WGS) entry which is preliminary data.</text>
</comment>
<evidence type="ECO:0000313" key="2">
    <source>
        <dbReference type="EMBL" id="GMG24394.1"/>
    </source>
</evidence>
<dbReference type="EMBL" id="BSYA01000011">
    <property type="protein sequence ID" value="GMG24394.1"/>
    <property type="molecule type" value="Genomic_DNA"/>
</dbReference>
<sequence length="285" mass="31688">MSALHVPQTRSCHVCVNPDEQAIRSDSDEIQALYGNTSITQLELVYKIQKILQNLYETGRSFPPALVLDFNRPLQTAVPLTIIAARYGFFDLDATFSGAFVLVMMGLIDKTRDQPPPALDQAFDVLRFLSRAGNLAAERRLQDITHSCMHVWPNHILGADRQQGEQVDSGSLSAISLSSLGPRGDASVPHTSASAIPPQPPQYTTVAAEGWEQGRDESRLLETWMHPDTANATFDMQVDWDWHLDLSVEAEGIYSSFFDPSLPLTGVDHLDWQEIEKIFNGQNDP</sequence>
<reference evidence="2" key="1">
    <citation type="submission" date="2023-04" db="EMBL/GenBank/DDBJ databases">
        <title>Aspergillus oryzae NBRC 4228.</title>
        <authorList>
            <person name="Ichikawa N."/>
            <person name="Sato H."/>
            <person name="Tonouchi N."/>
        </authorList>
    </citation>
    <scope>NUCLEOTIDE SEQUENCE</scope>
    <source>
        <strain evidence="2">NBRC 4228</strain>
    </source>
</reference>
<dbReference type="AlphaFoldDB" id="A0AAN5BTP5"/>
<dbReference type="Proteomes" id="UP001165205">
    <property type="component" value="Unassembled WGS sequence"/>
</dbReference>
<gene>
    <name evidence="2" type="ORF">Aory04_000165300</name>
</gene>